<protein>
    <submittedName>
        <fullName evidence="2">Uncharacterized protein</fullName>
    </submittedName>
</protein>
<dbReference type="EMBL" id="JAEDAE010000001">
    <property type="protein sequence ID" value="MBH8556493.1"/>
    <property type="molecule type" value="Genomic_DNA"/>
</dbReference>
<comment type="caution">
    <text evidence="2">The sequence shown here is derived from an EMBL/GenBank/DDBJ whole genome shotgun (WGS) entry which is preliminary data.</text>
</comment>
<dbReference type="RefSeq" id="WP_198070204.1">
    <property type="nucleotide sequence ID" value="NZ_JAEDAD010000006.1"/>
</dbReference>
<dbReference type="Proteomes" id="UP000625631">
    <property type="component" value="Unassembled WGS sequence"/>
</dbReference>
<reference evidence="2 3" key="1">
    <citation type="submission" date="2020-12" db="EMBL/GenBank/DDBJ databases">
        <title>Hymenobacter sp.</title>
        <authorList>
            <person name="Kim M.K."/>
        </authorList>
    </citation>
    <scope>NUCLEOTIDE SEQUENCE [LARGE SCALE GENOMIC DNA]</scope>
    <source>
        <strain evidence="2 3">BT442</strain>
    </source>
</reference>
<keyword evidence="1" id="KW-0812">Transmembrane</keyword>
<keyword evidence="1" id="KW-0472">Membrane</keyword>
<evidence type="ECO:0000256" key="1">
    <source>
        <dbReference type="SAM" id="Phobius"/>
    </source>
</evidence>
<keyword evidence="3" id="KW-1185">Reference proteome</keyword>
<dbReference type="SUPFAM" id="SSF103473">
    <property type="entry name" value="MFS general substrate transporter"/>
    <property type="match status" value="1"/>
</dbReference>
<proteinExistence type="predicted"/>
<feature type="transmembrane region" description="Helical" evidence="1">
    <location>
        <begin position="32"/>
        <end position="54"/>
    </location>
</feature>
<evidence type="ECO:0000313" key="3">
    <source>
        <dbReference type="Proteomes" id="UP000625631"/>
    </source>
</evidence>
<evidence type="ECO:0000313" key="2">
    <source>
        <dbReference type="EMBL" id="MBH8556493.1"/>
    </source>
</evidence>
<dbReference type="InterPro" id="IPR036259">
    <property type="entry name" value="MFS_trans_sf"/>
</dbReference>
<sequence>MFFLRLLLIFGVSLLVFAPITGYIAYNYGRSFWRWFGLGLLLPFVSVFIALFMAMRDKYREEKAARQQLPPHRWPEQL</sequence>
<gene>
    <name evidence="2" type="ORF">I7X13_00440</name>
</gene>
<accession>A0ABS0Q1J3</accession>
<keyword evidence="1" id="KW-1133">Transmembrane helix</keyword>
<organism evidence="2 3">
    <name type="scientific">Hymenobacter negativus</name>
    <dbReference type="NCBI Taxonomy" id="2795026"/>
    <lineage>
        <taxon>Bacteria</taxon>
        <taxon>Pseudomonadati</taxon>
        <taxon>Bacteroidota</taxon>
        <taxon>Cytophagia</taxon>
        <taxon>Cytophagales</taxon>
        <taxon>Hymenobacteraceae</taxon>
        <taxon>Hymenobacter</taxon>
    </lineage>
</organism>
<name>A0ABS0Q1J3_9BACT</name>